<keyword evidence="1" id="KW-0472">Membrane</keyword>
<evidence type="ECO:0000313" key="7">
    <source>
        <dbReference type="EMBL" id="SWF75819.1"/>
    </source>
</evidence>
<evidence type="ECO:0000313" key="9">
    <source>
        <dbReference type="Proteomes" id="UP000252603"/>
    </source>
</evidence>
<keyword evidence="1" id="KW-0812">Transmembrane</keyword>
<gene>
    <name evidence="5" type="ORF">NCTC5051_01882</name>
    <name evidence="4" type="ORF">NCTC5052_02238</name>
    <name evidence="6" type="ORF">NCTC5053_01846</name>
    <name evidence="2" type="ORF">NCTC9601_06402</name>
    <name evidence="7" type="ORF">SAMEA3720909_04333</name>
    <name evidence="3" type="ORF">SAMEA4364603_04947</name>
</gene>
<evidence type="ECO:0000313" key="11">
    <source>
        <dbReference type="Proteomes" id="UP000254141"/>
    </source>
</evidence>
<dbReference type="Proteomes" id="UP000251123">
    <property type="component" value="Unassembled WGS sequence"/>
</dbReference>
<dbReference type="Proteomes" id="UP000252603">
    <property type="component" value="Unassembled WGS sequence"/>
</dbReference>
<name>A0A0C7K7V8_KLEPN</name>
<evidence type="ECO:0000313" key="4">
    <source>
        <dbReference type="EMBL" id="STT93827.1"/>
    </source>
</evidence>
<organism evidence="2 8">
    <name type="scientific">Klebsiella pneumoniae</name>
    <dbReference type="NCBI Taxonomy" id="573"/>
    <lineage>
        <taxon>Bacteria</taxon>
        <taxon>Pseudomonadati</taxon>
        <taxon>Pseudomonadota</taxon>
        <taxon>Gammaproteobacteria</taxon>
        <taxon>Enterobacterales</taxon>
        <taxon>Enterobacteriaceae</taxon>
        <taxon>Klebsiella/Raoultella group</taxon>
        <taxon>Klebsiella</taxon>
        <taxon>Klebsiella pneumoniae complex</taxon>
    </lineage>
</organism>
<accession>A0A0C7K7V8</accession>
<evidence type="ECO:0000313" key="6">
    <source>
        <dbReference type="EMBL" id="STV05934.1"/>
    </source>
</evidence>
<evidence type="ECO:0000313" key="3">
    <source>
        <dbReference type="EMBL" id="SSK57956.1"/>
    </source>
</evidence>
<evidence type="ECO:0000313" key="8">
    <source>
        <dbReference type="Proteomes" id="UP000251123"/>
    </source>
</evidence>
<protein>
    <submittedName>
        <fullName evidence="2">Uncharacterized protein</fullName>
    </submittedName>
</protein>
<dbReference type="Proteomes" id="UP000259364">
    <property type="component" value="Unassembled WGS sequence"/>
</dbReference>
<dbReference type="Proteomes" id="UP000254103">
    <property type="component" value="Unassembled WGS sequence"/>
</dbReference>
<dbReference type="EMBL" id="UGMN01000004">
    <property type="protein sequence ID" value="STV05934.1"/>
    <property type="molecule type" value="Genomic_DNA"/>
</dbReference>
<dbReference type="EMBL" id="UGLU01000001">
    <property type="protein sequence ID" value="STU50107.1"/>
    <property type="molecule type" value="Genomic_DNA"/>
</dbReference>
<reference evidence="3 9" key="2">
    <citation type="submission" date="2018-07" db="EMBL/GenBank/DDBJ databases">
        <authorList>
            <consortium name="Pathogen Informatics"/>
        </authorList>
    </citation>
    <scope>NUCLEOTIDE SEQUENCE [LARGE SCALE GENOMIC DNA]</scope>
    <source>
        <strain evidence="3 9">4300STDY6470422</strain>
        <strain evidence="7 13">EuSCAPE_UK014</strain>
    </source>
</reference>
<evidence type="ECO:0000313" key="2">
    <source>
        <dbReference type="EMBL" id="SQC71202.1"/>
    </source>
</evidence>
<feature type="transmembrane region" description="Helical" evidence="1">
    <location>
        <begin position="34"/>
        <end position="55"/>
    </location>
</feature>
<evidence type="ECO:0000313" key="12">
    <source>
        <dbReference type="Proteomes" id="UP000254387"/>
    </source>
</evidence>
<dbReference type="EMBL" id="UFEU01000022">
    <property type="protein sequence ID" value="SSK57956.1"/>
    <property type="molecule type" value="Genomic_DNA"/>
</dbReference>
<proteinExistence type="predicted"/>
<dbReference type="EMBL" id="UASN01000023">
    <property type="protein sequence ID" value="SQC71202.1"/>
    <property type="molecule type" value="Genomic_DNA"/>
</dbReference>
<dbReference type="EMBL" id="UJHH01000024">
    <property type="protein sequence ID" value="SWF75819.1"/>
    <property type="molecule type" value="Genomic_DNA"/>
</dbReference>
<dbReference type="KEGG" id="kpx:PMK1_04845"/>
<dbReference type="EMBL" id="UGLJ01000002">
    <property type="protein sequence ID" value="STT93827.1"/>
    <property type="molecule type" value="Genomic_DNA"/>
</dbReference>
<accession>A0A0J2G0G3</accession>
<evidence type="ECO:0000313" key="10">
    <source>
        <dbReference type="Proteomes" id="UP000254103"/>
    </source>
</evidence>
<dbReference type="Proteomes" id="UP000254141">
    <property type="component" value="Unassembled WGS sequence"/>
</dbReference>
<evidence type="ECO:0000313" key="5">
    <source>
        <dbReference type="EMBL" id="STU50107.1"/>
    </source>
</evidence>
<dbReference type="AlphaFoldDB" id="A0A0C7K7V8"/>
<keyword evidence="1" id="KW-1133">Transmembrane helix</keyword>
<evidence type="ECO:0000256" key="1">
    <source>
        <dbReference type="SAM" id="Phobius"/>
    </source>
</evidence>
<dbReference type="Proteomes" id="UP000254387">
    <property type="component" value="Unassembled WGS sequence"/>
</dbReference>
<reference evidence="8 10" key="1">
    <citation type="submission" date="2018-06" db="EMBL/GenBank/DDBJ databases">
        <authorList>
            <consortium name="Pathogen Informatics"/>
            <person name="Doyle S."/>
        </authorList>
    </citation>
    <scope>NUCLEOTIDE SEQUENCE [LARGE SCALE GENOMIC DNA]</scope>
    <source>
        <strain evidence="5 11">NCTC5051</strain>
        <strain evidence="4 10">NCTC5052</strain>
        <strain evidence="6 12">NCTC5053</strain>
        <strain evidence="2 8">NCTC9601</strain>
    </source>
</reference>
<sequence>MAFRYFKIYLSPDSISMIIRIGDLTLSSTIRANYFNFNIFFLYSTTIIYCFFLNVSMNEVVSMLDYCSAV</sequence>
<evidence type="ECO:0000313" key="13">
    <source>
        <dbReference type="Proteomes" id="UP000259364"/>
    </source>
</evidence>